<reference evidence="1 2" key="1">
    <citation type="submission" date="2011-02" db="EMBL/GenBank/DDBJ databases">
        <title>The Genome Sequence of Sphaeroforma arctica JP610.</title>
        <authorList>
            <consortium name="The Broad Institute Genome Sequencing Platform"/>
            <person name="Russ C."/>
            <person name="Cuomo C."/>
            <person name="Young S.K."/>
            <person name="Zeng Q."/>
            <person name="Gargeya S."/>
            <person name="Alvarado L."/>
            <person name="Berlin A."/>
            <person name="Chapman S.B."/>
            <person name="Chen Z."/>
            <person name="Freedman E."/>
            <person name="Gellesch M."/>
            <person name="Goldberg J."/>
            <person name="Griggs A."/>
            <person name="Gujja S."/>
            <person name="Heilman E."/>
            <person name="Heiman D."/>
            <person name="Howarth C."/>
            <person name="Mehta T."/>
            <person name="Neiman D."/>
            <person name="Pearson M."/>
            <person name="Roberts A."/>
            <person name="Saif S."/>
            <person name="Shea T."/>
            <person name="Shenoy N."/>
            <person name="Sisk P."/>
            <person name="Stolte C."/>
            <person name="Sykes S."/>
            <person name="White J."/>
            <person name="Yandava C."/>
            <person name="Burger G."/>
            <person name="Gray M.W."/>
            <person name="Holland P.W.H."/>
            <person name="King N."/>
            <person name="Lang F.B.F."/>
            <person name="Roger A.J."/>
            <person name="Ruiz-Trillo I."/>
            <person name="Haas B."/>
            <person name="Nusbaum C."/>
            <person name="Birren B."/>
        </authorList>
    </citation>
    <scope>NUCLEOTIDE SEQUENCE [LARGE SCALE GENOMIC DNA]</scope>
    <source>
        <strain evidence="1 2">JP610</strain>
    </source>
</reference>
<dbReference type="EMBL" id="KQ252671">
    <property type="protein sequence ID" value="KNC69957.1"/>
    <property type="molecule type" value="Genomic_DNA"/>
</dbReference>
<evidence type="ECO:0000313" key="2">
    <source>
        <dbReference type="Proteomes" id="UP000054560"/>
    </source>
</evidence>
<sequence>MNIKKEANEGAPQDDTNVGEKVLHVIRCYGDYNFLMNGCFENYLKADYTDAKFHRIPQLMEWVALYDTLNTTILTTQNYKLM</sequence>
<keyword evidence="2" id="KW-1185">Reference proteome</keyword>
<dbReference type="GeneID" id="25918027"/>
<name>A0A0L0EZT6_9EUKA</name>
<feature type="non-terminal residue" evidence="1">
    <location>
        <position position="82"/>
    </location>
</feature>
<evidence type="ECO:0000313" key="1">
    <source>
        <dbReference type="EMBL" id="KNC69957.1"/>
    </source>
</evidence>
<proteinExistence type="predicted"/>
<protein>
    <submittedName>
        <fullName evidence="1">Uncharacterized protein</fullName>
    </submittedName>
</protein>
<dbReference type="OrthoDB" id="2195431at2759"/>
<dbReference type="AlphaFoldDB" id="A0A0L0EZT6"/>
<organism evidence="1 2">
    <name type="scientific">Sphaeroforma arctica JP610</name>
    <dbReference type="NCBI Taxonomy" id="667725"/>
    <lineage>
        <taxon>Eukaryota</taxon>
        <taxon>Ichthyosporea</taxon>
        <taxon>Ichthyophonida</taxon>
        <taxon>Sphaeroforma</taxon>
    </lineage>
</organism>
<accession>A0A0L0EZT6</accession>
<dbReference type="RefSeq" id="XP_014143859.1">
    <property type="nucleotide sequence ID" value="XM_014288384.1"/>
</dbReference>
<gene>
    <name evidence="1" type="ORF">SARC_17523</name>
</gene>
<dbReference type="Proteomes" id="UP000054560">
    <property type="component" value="Unassembled WGS sequence"/>
</dbReference>